<proteinExistence type="predicted"/>
<protein>
    <submittedName>
        <fullName evidence="1">Uncharacterized protein</fullName>
    </submittedName>
</protein>
<gene>
    <name evidence="1" type="ORF">B9Z55_026902</name>
</gene>
<dbReference type="Proteomes" id="UP000230233">
    <property type="component" value="Unassembled WGS sequence"/>
</dbReference>
<keyword evidence="2" id="KW-1185">Reference proteome</keyword>
<evidence type="ECO:0000313" key="2">
    <source>
        <dbReference type="Proteomes" id="UP000230233"/>
    </source>
</evidence>
<comment type="caution">
    <text evidence="1">The sequence shown here is derived from an EMBL/GenBank/DDBJ whole genome shotgun (WGS) entry which is preliminary data.</text>
</comment>
<accession>A0A2G5SHW1</accession>
<sequence>MKKERSKELPRSTISGMSVHCMPLFIIKMTWKEAEPEDADNEGRRAFLRVPLRWSGLSNVNGACVQRMCPSNVENMPLTQQGPYKDRSQGTSLHHVHYLDSQGTVLMT</sequence>
<evidence type="ECO:0000313" key="1">
    <source>
        <dbReference type="EMBL" id="PIC14674.1"/>
    </source>
</evidence>
<dbReference type="EMBL" id="PDUG01000007">
    <property type="protein sequence ID" value="PIC14674.1"/>
    <property type="molecule type" value="Genomic_DNA"/>
</dbReference>
<organism evidence="1 2">
    <name type="scientific">Caenorhabditis nigoni</name>
    <dbReference type="NCBI Taxonomy" id="1611254"/>
    <lineage>
        <taxon>Eukaryota</taxon>
        <taxon>Metazoa</taxon>
        <taxon>Ecdysozoa</taxon>
        <taxon>Nematoda</taxon>
        <taxon>Chromadorea</taxon>
        <taxon>Rhabditida</taxon>
        <taxon>Rhabditina</taxon>
        <taxon>Rhabditomorpha</taxon>
        <taxon>Rhabditoidea</taxon>
        <taxon>Rhabditidae</taxon>
        <taxon>Peloderinae</taxon>
        <taxon>Caenorhabditis</taxon>
    </lineage>
</organism>
<dbReference type="AlphaFoldDB" id="A0A2G5SHW1"/>
<reference evidence="2" key="1">
    <citation type="submission" date="2017-10" db="EMBL/GenBank/DDBJ databases">
        <title>Rapid genome shrinkage in a self-fertile nematode reveals novel sperm competition proteins.</title>
        <authorList>
            <person name="Yin D."/>
            <person name="Schwarz E.M."/>
            <person name="Thomas C.G."/>
            <person name="Felde R.L."/>
            <person name="Korf I.F."/>
            <person name="Cutter A.D."/>
            <person name="Schartner C.M."/>
            <person name="Ralston E.J."/>
            <person name="Meyer B.J."/>
            <person name="Haag E.S."/>
        </authorList>
    </citation>
    <scope>NUCLEOTIDE SEQUENCE [LARGE SCALE GENOMIC DNA]</scope>
    <source>
        <strain evidence="2">JU1422</strain>
    </source>
</reference>
<name>A0A2G5SHW1_9PELO</name>